<evidence type="ECO:0000313" key="4">
    <source>
        <dbReference type="EMBL" id="MBA4610422.1"/>
    </source>
</evidence>
<keyword evidence="1" id="KW-0902">Two-component regulatory system</keyword>
<reference evidence="4 5" key="1">
    <citation type="submission" date="2020-07" db="EMBL/GenBank/DDBJ databases">
        <authorList>
            <person name="Li M."/>
        </authorList>
    </citation>
    <scope>NUCLEOTIDE SEQUENCE [LARGE SCALE GENOMIC DNA]</scope>
    <source>
        <strain evidence="4 5">DSM 23284</strain>
    </source>
</reference>
<dbReference type="GO" id="GO:0000160">
    <property type="term" value="P:phosphorelay signal transduction system"/>
    <property type="evidence" value="ECO:0007669"/>
    <property type="project" value="UniProtKB-KW"/>
</dbReference>
<accession>A0A838XK06</accession>
<keyword evidence="5" id="KW-1185">Reference proteome</keyword>
<gene>
    <name evidence="4" type="ORF">H1W37_02055</name>
</gene>
<dbReference type="Proteomes" id="UP000559404">
    <property type="component" value="Unassembled WGS sequence"/>
</dbReference>
<dbReference type="GO" id="GO:0004672">
    <property type="term" value="F:protein kinase activity"/>
    <property type="evidence" value="ECO:0007669"/>
    <property type="project" value="UniProtKB-ARBA"/>
</dbReference>
<reference evidence="4 5" key="2">
    <citation type="submission" date="2020-08" db="EMBL/GenBank/DDBJ databases">
        <title>Stappia taiwanensis sp. nov., isolated from a coastal thermal spring.</title>
        <authorList>
            <person name="Kampfer P."/>
        </authorList>
    </citation>
    <scope>NUCLEOTIDE SEQUENCE [LARGE SCALE GENOMIC DNA]</scope>
    <source>
        <strain evidence="4 5">DSM 23284</strain>
    </source>
</reference>
<dbReference type="Pfam" id="PF01627">
    <property type="entry name" value="Hpt"/>
    <property type="match status" value="1"/>
</dbReference>
<protein>
    <submittedName>
        <fullName evidence="4">Hpt domain-containing protein</fullName>
    </submittedName>
</protein>
<dbReference type="EMBL" id="JACEON010000002">
    <property type="protein sequence ID" value="MBA4610422.1"/>
    <property type="molecule type" value="Genomic_DNA"/>
</dbReference>
<evidence type="ECO:0000259" key="3">
    <source>
        <dbReference type="Pfam" id="PF01627"/>
    </source>
</evidence>
<sequence>MATAESPDASAARDPGPIDRAHLSRHTLGDRDLEREVLLLFARQAELLMGRIDARDAAADLADTVHTISGSAKGIGAWKVSAAAEAAETALRAGEAADLSPLRAAIEEVRFFIDGLV</sequence>
<organism evidence="4 5">
    <name type="scientific">Stappia taiwanensis</name>
    <dbReference type="NCBI Taxonomy" id="992267"/>
    <lineage>
        <taxon>Bacteria</taxon>
        <taxon>Pseudomonadati</taxon>
        <taxon>Pseudomonadota</taxon>
        <taxon>Alphaproteobacteria</taxon>
        <taxon>Hyphomicrobiales</taxon>
        <taxon>Stappiaceae</taxon>
        <taxon>Stappia</taxon>
    </lineage>
</organism>
<dbReference type="AlphaFoldDB" id="A0A838XK06"/>
<evidence type="ECO:0000313" key="5">
    <source>
        <dbReference type="Proteomes" id="UP000559404"/>
    </source>
</evidence>
<evidence type="ECO:0000256" key="2">
    <source>
        <dbReference type="SAM" id="MobiDB-lite"/>
    </source>
</evidence>
<comment type="caution">
    <text evidence="4">The sequence shown here is derived from an EMBL/GenBank/DDBJ whole genome shotgun (WGS) entry which is preliminary data.</text>
</comment>
<feature type="region of interest" description="Disordered" evidence="2">
    <location>
        <begin position="1"/>
        <end position="23"/>
    </location>
</feature>
<dbReference type="SUPFAM" id="SSF47226">
    <property type="entry name" value="Histidine-containing phosphotransfer domain, HPT domain"/>
    <property type="match status" value="1"/>
</dbReference>
<dbReference type="Gene3D" id="1.20.120.160">
    <property type="entry name" value="HPT domain"/>
    <property type="match status" value="1"/>
</dbReference>
<feature type="domain" description="HPt" evidence="3">
    <location>
        <begin position="48"/>
        <end position="107"/>
    </location>
</feature>
<evidence type="ECO:0000256" key="1">
    <source>
        <dbReference type="ARBA" id="ARBA00023012"/>
    </source>
</evidence>
<dbReference type="InterPro" id="IPR008207">
    <property type="entry name" value="Sig_transdc_His_kin_Hpt_dom"/>
</dbReference>
<proteinExistence type="predicted"/>
<dbReference type="InterPro" id="IPR036641">
    <property type="entry name" value="HPT_dom_sf"/>
</dbReference>
<name>A0A838XK06_9HYPH</name>